<gene>
    <name evidence="2" type="ORF">MTR67_031442</name>
</gene>
<name>A0AAF0ZEZ4_SOLVR</name>
<protein>
    <submittedName>
        <fullName evidence="2">Uncharacterized protein</fullName>
    </submittedName>
</protein>
<evidence type="ECO:0000313" key="2">
    <source>
        <dbReference type="EMBL" id="WMV38057.1"/>
    </source>
</evidence>
<evidence type="ECO:0000313" key="3">
    <source>
        <dbReference type="Proteomes" id="UP001234989"/>
    </source>
</evidence>
<feature type="region of interest" description="Disordered" evidence="1">
    <location>
        <begin position="184"/>
        <end position="205"/>
    </location>
</feature>
<organism evidence="2 3">
    <name type="scientific">Solanum verrucosum</name>
    <dbReference type="NCBI Taxonomy" id="315347"/>
    <lineage>
        <taxon>Eukaryota</taxon>
        <taxon>Viridiplantae</taxon>
        <taxon>Streptophyta</taxon>
        <taxon>Embryophyta</taxon>
        <taxon>Tracheophyta</taxon>
        <taxon>Spermatophyta</taxon>
        <taxon>Magnoliopsida</taxon>
        <taxon>eudicotyledons</taxon>
        <taxon>Gunneridae</taxon>
        <taxon>Pentapetalae</taxon>
        <taxon>asterids</taxon>
        <taxon>lamiids</taxon>
        <taxon>Solanales</taxon>
        <taxon>Solanaceae</taxon>
        <taxon>Solanoideae</taxon>
        <taxon>Solaneae</taxon>
        <taxon>Solanum</taxon>
    </lineage>
</organism>
<feature type="compositionally biased region" description="Polar residues" evidence="1">
    <location>
        <begin position="71"/>
        <end position="81"/>
    </location>
</feature>
<feature type="region of interest" description="Disordered" evidence="1">
    <location>
        <begin position="56"/>
        <end position="97"/>
    </location>
</feature>
<feature type="compositionally biased region" description="Polar residues" evidence="1">
    <location>
        <begin position="196"/>
        <end position="205"/>
    </location>
</feature>
<sequence length="205" mass="22822">MSGVSDLVVKECHTTMLINDMDIARLMTHGQHIDEVKLNGRSREKKRSRIDEDKSFHDWFNGHGRSKNRQRFSGQGSSNYSKYKKDKVFNPKPQGTSSESLWCTCARQRLNEEKMLLSETYTLQARGEEGCAPDLDPGDPPSQLGDLPSRVGNLPSRLGVLPSGASSPFGLIPDVVHFVTLAEQSRTRLPVEESPKSTPLSPKLT</sequence>
<dbReference type="EMBL" id="CP133618">
    <property type="protein sequence ID" value="WMV38057.1"/>
    <property type="molecule type" value="Genomic_DNA"/>
</dbReference>
<proteinExistence type="predicted"/>
<accession>A0AAF0ZEZ4</accession>
<evidence type="ECO:0000256" key="1">
    <source>
        <dbReference type="SAM" id="MobiDB-lite"/>
    </source>
</evidence>
<feature type="compositionally biased region" description="Basic and acidic residues" evidence="1">
    <location>
        <begin position="185"/>
        <end position="195"/>
    </location>
</feature>
<keyword evidence="3" id="KW-1185">Reference proteome</keyword>
<dbReference type="Proteomes" id="UP001234989">
    <property type="component" value="Chromosome 7"/>
</dbReference>
<dbReference type="AlphaFoldDB" id="A0AAF0ZEZ4"/>
<reference evidence="2" key="1">
    <citation type="submission" date="2023-08" db="EMBL/GenBank/DDBJ databases">
        <title>A de novo genome assembly of Solanum verrucosum Schlechtendal, a Mexican diploid species geographically isolated from the other diploid A-genome species in potato relatives.</title>
        <authorList>
            <person name="Hosaka K."/>
        </authorList>
    </citation>
    <scope>NUCLEOTIDE SEQUENCE</scope>
    <source>
        <tissue evidence="2">Young leaves</tissue>
    </source>
</reference>